<dbReference type="InterPro" id="IPR043504">
    <property type="entry name" value="Peptidase_S1_PA_chymotrypsin"/>
</dbReference>
<evidence type="ECO:0000313" key="2">
    <source>
        <dbReference type="EMBL" id="WIX77064.1"/>
    </source>
</evidence>
<evidence type="ECO:0000313" key="3">
    <source>
        <dbReference type="Proteomes" id="UP001236014"/>
    </source>
</evidence>
<dbReference type="SUPFAM" id="SSF52540">
    <property type="entry name" value="P-loop containing nucleoside triphosphate hydrolases"/>
    <property type="match status" value="1"/>
</dbReference>
<dbReference type="SUPFAM" id="SSF48452">
    <property type="entry name" value="TPR-like"/>
    <property type="match status" value="2"/>
</dbReference>
<protein>
    <submittedName>
        <fullName evidence="2">Tetratricopeptide repeat-containing serine protease family protein</fullName>
    </submittedName>
</protein>
<reference evidence="2 3" key="1">
    <citation type="submission" date="2023-06" db="EMBL/GenBank/DDBJ databases">
        <authorList>
            <person name="Oyuntsetseg B."/>
            <person name="Kim S.B."/>
        </authorList>
    </citation>
    <scope>NUCLEOTIDE SEQUENCE [LARGE SCALE GENOMIC DNA]</scope>
    <source>
        <strain evidence="2 3">2-15</strain>
    </source>
</reference>
<dbReference type="InterPro" id="IPR011990">
    <property type="entry name" value="TPR-like_helical_dom_sf"/>
</dbReference>
<dbReference type="RefSeq" id="WP_285967806.1">
    <property type="nucleotide sequence ID" value="NZ_CP127294.1"/>
</dbReference>
<dbReference type="InterPro" id="IPR027417">
    <property type="entry name" value="P-loop_NTPase"/>
</dbReference>
<feature type="domain" description="Peptidase S1" evidence="1">
    <location>
        <begin position="18"/>
        <end position="189"/>
    </location>
</feature>
<dbReference type="PANTHER" id="PTHR19959">
    <property type="entry name" value="KINESIN LIGHT CHAIN"/>
    <property type="match status" value="1"/>
</dbReference>
<dbReference type="InterPro" id="IPR009003">
    <property type="entry name" value="Peptidase_S1_PA"/>
</dbReference>
<dbReference type="Pfam" id="PF00089">
    <property type="entry name" value="Trypsin"/>
    <property type="match status" value="1"/>
</dbReference>
<dbReference type="EMBL" id="CP127294">
    <property type="protein sequence ID" value="WIX77064.1"/>
    <property type="molecule type" value="Genomic_DNA"/>
</dbReference>
<dbReference type="InterPro" id="IPR001254">
    <property type="entry name" value="Trypsin_dom"/>
</dbReference>
<dbReference type="Gene3D" id="3.40.50.300">
    <property type="entry name" value="P-loop containing nucleotide triphosphate hydrolases"/>
    <property type="match status" value="1"/>
</dbReference>
<dbReference type="KEGG" id="acab:QRX50_37525"/>
<dbReference type="GO" id="GO:0006508">
    <property type="term" value="P:proteolysis"/>
    <property type="evidence" value="ECO:0007669"/>
    <property type="project" value="UniProtKB-KW"/>
</dbReference>
<sequence length="1327" mass="145529">MQRTSLVDIRVGTGGRSTSVGSGYLISPTLVITARHVVVERQIDGGPEPAADGASPTIKVRVGHVDDEASLHRSDATVCWHRPDVDVALLRLARPAPFRPGVRWGSLVTNASGEYSGVGYPDFAIYDDNVRSVEQLGGRLDPLSSGPNGTYVLHQGSSPDLRGGHEWSGISGAAVFCAELLVGIVVQDDNHHGNRRLYATRARKLLQDPEFVEIVEGESSEPVELESVEFRHLVEPAPPRREFAAPSMVLRPDAEAVPFHGRAAELDELTDWCLDRSRFSVHVVTGPGGQGKTRLGRELARRLRRRGWVAGLVKRDAKVDRDSPGGVQEPVLLIVDYAETQPELLRNLSAWASGATHPVRLLLLARARGEWERTAEIRVRTETRLRALSDDGSDHAGWFREVAQGLARHLPAVDRYDRVEWSRIAADLVVPPTATRGETALKVEMGALVTLLRQGLDGSGPASGDSVEEELLFHERRYWRARSAESDLGKRADWILARAVAAAVLCPTRTRKESEQTIGRALPQDPSSTVEEVVRVVRDLYPPPAERYWGQLEPDRLAEFHASTEVLADEEFLPSLFGGATDEQRTHLLTVLARAAVAHANDGRKDQAARLVVALGNVLGQPAPDRPLTVAMMRGHSDALPEKSHVLRDYALDVAVRLRDLTEAADGSSSRDYAAAVQNLGRRHAAVGNWAAAVQASEEAAKIRAVWAGPEGSIADRAAHAESLVALSEAARLSGDRHVAYEAGSEALSISRTLIAFSSGVDSLPYKVGLARTLITLSPVLWQLGIHDIAYDDRARSVGYTTEAVNLAREVVAVDPELAPDLLAKALDAHSSNLWRLRKFAEIADPSKQAEEAARTLATQNPDAWDPDLADALLGLSVSLENEDRARRMELTVEAIALLTPLAEDLPTVHEHTLAQLWHNLACDQRDSKELADALDSIGRAIEFRKRAATTGTAIANHAHSLQIRGRIYRATERFQDALDTFVEAHRITDHHLGGLSPGEIRVRADITADLGWTYFGQQKPSAAVKALDQAIAEFRRLTAHAPAVYAQYYAAALHDQAAVLADYDRTAQARTRWRQAIANYRQITDPEEWVTEALAEALLDLGSSYTSRVTTADRAVAPLRDAYLRWTSLASHNPAHKVPLAQTCVDLSHALTMTGQFADAVQVTEREVSVRRQLLAAGSDHANLWLCHALLRLAESQAMTGMVDDAWDTVLDAQRRCQAAAVLDEAVQDQAFLFHRVARALSLCARFDRHSPESARRKSMLAEQFAGRAVTLYRQQVDDSGVIQDQASLNKSVTMLAEILRRLGSHWEAADVEHRRGEGYRERATR</sequence>
<keyword evidence="3" id="KW-1185">Reference proteome</keyword>
<name>A0A9Y2MVM6_9PSEU</name>
<proteinExistence type="predicted"/>
<accession>A0A9Y2MVM6</accession>
<dbReference type="SMART" id="SM00028">
    <property type="entry name" value="TPR"/>
    <property type="match status" value="4"/>
</dbReference>
<keyword evidence="2" id="KW-0378">Hydrolase</keyword>
<gene>
    <name evidence="2" type="ORF">QRX50_37525</name>
</gene>
<evidence type="ECO:0000259" key="1">
    <source>
        <dbReference type="Pfam" id="PF00089"/>
    </source>
</evidence>
<dbReference type="Proteomes" id="UP001236014">
    <property type="component" value="Chromosome"/>
</dbReference>
<keyword evidence="2" id="KW-0645">Protease</keyword>
<dbReference type="PANTHER" id="PTHR19959:SF119">
    <property type="entry name" value="FUNGAL LIPASE-LIKE DOMAIN-CONTAINING PROTEIN"/>
    <property type="match status" value="1"/>
</dbReference>
<dbReference type="GO" id="GO:0004252">
    <property type="term" value="F:serine-type endopeptidase activity"/>
    <property type="evidence" value="ECO:0007669"/>
    <property type="project" value="InterPro"/>
</dbReference>
<dbReference type="InterPro" id="IPR019734">
    <property type="entry name" value="TPR_rpt"/>
</dbReference>
<dbReference type="Gene3D" id="2.40.10.10">
    <property type="entry name" value="Trypsin-like serine proteases"/>
    <property type="match status" value="1"/>
</dbReference>
<organism evidence="2 3">
    <name type="scientific">Amycolatopsis carbonis</name>
    <dbReference type="NCBI Taxonomy" id="715471"/>
    <lineage>
        <taxon>Bacteria</taxon>
        <taxon>Bacillati</taxon>
        <taxon>Actinomycetota</taxon>
        <taxon>Actinomycetes</taxon>
        <taxon>Pseudonocardiales</taxon>
        <taxon>Pseudonocardiaceae</taxon>
        <taxon>Amycolatopsis</taxon>
    </lineage>
</organism>
<dbReference type="Gene3D" id="1.25.40.10">
    <property type="entry name" value="Tetratricopeptide repeat domain"/>
    <property type="match status" value="3"/>
</dbReference>
<dbReference type="SUPFAM" id="SSF50494">
    <property type="entry name" value="Trypsin-like serine proteases"/>
    <property type="match status" value="1"/>
</dbReference>